<evidence type="ECO:0000256" key="8">
    <source>
        <dbReference type="ARBA" id="ARBA00033120"/>
    </source>
</evidence>
<dbReference type="GO" id="GO:0030527">
    <property type="term" value="F:structural constituent of chromatin"/>
    <property type="evidence" value="ECO:0007669"/>
    <property type="project" value="InterPro"/>
</dbReference>
<comment type="function">
    <text evidence="10">DNA-binding protein that plays a critical role in nucleoid compaction, genome replication and DNA replication and transcription. Binds to both ssDNA and dsDNA with a binding site covering about 15 nucleotides. Displays DNA-supercoiling activity only when associated with the viral DNA topoisomerase 2.</text>
</comment>
<dbReference type="Gene3D" id="4.10.520.10">
    <property type="entry name" value="IHF-like DNA-binding proteins"/>
    <property type="match status" value="1"/>
</dbReference>
<evidence type="ECO:0000259" key="12">
    <source>
        <dbReference type="Pfam" id="PF18291"/>
    </source>
</evidence>
<dbReference type="PANTHER" id="PTHR33175:SF13">
    <property type="entry name" value="HISTONE-LIKE PROTEIN"/>
    <property type="match status" value="1"/>
</dbReference>
<gene>
    <name evidence="13" type="ORF">DXB65_15485</name>
</gene>
<evidence type="ECO:0000256" key="6">
    <source>
        <dbReference type="ARBA" id="ARBA00022921"/>
    </source>
</evidence>
<evidence type="ECO:0000256" key="10">
    <source>
        <dbReference type="ARBA" id="ARBA00046140"/>
    </source>
</evidence>
<proteinExistence type="inferred from homology"/>
<comment type="caution">
    <text evidence="13">The sequence shown here is derived from an EMBL/GenBank/DDBJ whole genome shotgun (WGS) entry which is preliminary data.</text>
</comment>
<dbReference type="InterPro" id="IPR005902">
    <property type="entry name" value="HU_DNA-bd_put"/>
</dbReference>
<keyword evidence="5" id="KW-0235">DNA replication</keyword>
<dbReference type="GO" id="GO:0006260">
    <property type="term" value="P:DNA replication"/>
    <property type="evidence" value="ECO:0007669"/>
    <property type="project" value="UniProtKB-KW"/>
</dbReference>
<dbReference type="GO" id="GO:0005829">
    <property type="term" value="C:cytosol"/>
    <property type="evidence" value="ECO:0007669"/>
    <property type="project" value="TreeGrafter"/>
</dbReference>
<evidence type="ECO:0000313" key="13">
    <source>
        <dbReference type="EMBL" id="RGN33878.1"/>
    </source>
</evidence>
<evidence type="ECO:0000256" key="4">
    <source>
        <dbReference type="ARBA" id="ARBA00016145"/>
    </source>
</evidence>
<protein>
    <recommendedName>
        <fullName evidence="4">Viral histone-like protein</fullName>
    </recommendedName>
    <alternativeName>
        <fullName evidence="9">DNA-binding protein pA104R</fullName>
    </alternativeName>
    <alternativeName>
        <fullName evidence="8">pA104R</fullName>
    </alternativeName>
</protein>
<dbReference type="InterPro" id="IPR000119">
    <property type="entry name" value="Hist_DNA-bd"/>
</dbReference>
<feature type="compositionally biased region" description="Gly residues" evidence="11">
    <location>
        <begin position="142"/>
        <end position="160"/>
    </location>
</feature>
<dbReference type="InterPro" id="IPR010992">
    <property type="entry name" value="IHF-like_DNA-bd_dom_sf"/>
</dbReference>
<comment type="similarity">
    <text evidence="2">Belongs to the bacterial histone-like protein family.</text>
</comment>
<evidence type="ECO:0000256" key="3">
    <source>
        <dbReference type="ARBA" id="ARBA00011738"/>
    </source>
</evidence>
<dbReference type="InterPro" id="IPR041607">
    <property type="entry name" value="HU-HIG"/>
</dbReference>
<sequence>MGVFFKKEEYADPTKKDAAKMIYPRLVTLGQSVDLDVLAYRMKNVSSLSKGDIQSVLTNFVETMRECLYAGQSVNIKDFGVFSLSCEGEGSATRKECTVEKIKRVNINFRPSTSVKVNLVTTRAGEKIEFIDLQAYLEAQQAGGGGNSSGSGGSGGSGEGGLEEDPLG</sequence>
<reference evidence="13 14" key="1">
    <citation type="submission" date="2018-08" db="EMBL/GenBank/DDBJ databases">
        <title>A genome reference for cultivated species of the human gut microbiota.</title>
        <authorList>
            <person name="Zou Y."/>
            <person name="Xue W."/>
            <person name="Luo G."/>
        </authorList>
    </citation>
    <scope>NUCLEOTIDE SEQUENCE [LARGE SCALE GENOMIC DNA]</scope>
    <source>
        <strain evidence="13 14">OM05-15BH</strain>
    </source>
</reference>
<keyword evidence="6" id="KW-0426">Late protein</keyword>
<dbReference type="AlphaFoldDB" id="A0A3E5B8E7"/>
<evidence type="ECO:0000256" key="1">
    <source>
        <dbReference type="ARBA" id="ARBA00004328"/>
    </source>
</evidence>
<evidence type="ECO:0000256" key="2">
    <source>
        <dbReference type="ARBA" id="ARBA00010529"/>
    </source>
</evidence>
<dbReference type="Proteomes" id="UP000260983">
    <property type="component" value="Unassembled WGS sequence"/>
</dbReference>
<dbReference type="Pfam" id="PF18291">
    <property type="entry name" value="HU-HIG"/>
    <property type="match status" value="1"/>
</dbReference>
<organism evidence="13 14">
    <name type="scientific">Bacteroides oleiciplenus</name>
    <dbReference type="NCBI Taxonomy" id="626931"/>
    <lineage>
        <taxon>Bacteria</taxon>
        <taxon>Pseudomonadati</taxon>
        <taxon>Bacteroidota</taxon>
        <taxon>Bacteroidia</taxon>
        <taxon>Bacteroidales</taxon>
        <taxon>Bacteroidaceae</taxon>
        <taxon>Bacteroides</taxon>
    </lineage>
</organism>
<feature type="region of interest" description="Disordered" evidence="11">
    <location>
        <begin position="141"/>
        <end position="168"/>
    </location>
</feature>
<name>A0A3E5B8E7_9BACE</name>
<accession>A0A3E5B8E7</accession>
<evidence type="ECO:0000313" key="14">
    <source>
        <dbReference type="Proteomes" id="UP000260983"/>
    </source>
</evidence>
<evidence type="ECO:0000256" key="5">
    <source>
        <dbReference type="ARBA" id="ARBA00022705"/>
    </source>
</evidence>
<feature type="domain" description="HU" evidence="12">
    <location>
        <begin position="5"/>
        <end position="122"/>
    </location>
</feature>
<dbReference type="SUPFAM" id="SSF47729">
    <property type="entry name" value="IHF-like DNA-binding proteins"/>
    <property type="match status" value="1"/>
</dbReference>
<dbReference type="NCBIfam" id="TIGR01201">
    <property type="entry name" value="HU_rel"/>
    <property type="match status" value="1"/>
</dbReference>
<comment type="subunit">
    <text evidence="3">Homodimer.</text>
</comment>
<comment type="subcellular location">
    <subcellularLocation>
        <location evidence="1">Virion</location>
    </subcellularLocation>
</comment>
<dbReference type="EMBL" id="QSUL01000010">
    <property type="protein sequence ID" value="RGN33878.1"/>
    <property type="molecule type" value="Genomic_DNA"/>
</dbReference>
<dbReference type="GO" id="GO:0003677">
    <property type="term" value="F:DNA binding"/>
    <property type="evidence" value="ECO:0007669"/>
    <property type="project" value="UniProtKB-KW"/>
</dbReference>
<evidence type="ECO:0000256" key="9">
    <source>
        <dbReference type="ARBA" id="ARBA00033227"/>
    </source>
</evidence>
<keyword evidence="7 13" id="KW-0238">DNA-binding</keyword>
<dbReference type="RefSeq" id="WP_117724781.1">
    <property type="nucleotide sequence ID" value="NZ_QSUL01000010.1"/>
</dbReference>
<evidence type="ECO:0000256" key="7">
    <source>
        <dbReference type="ARBA" id="ARBA00023125"/>
    </source>
</evidence>
<evidence type="ECO:0000256" key="11">
    <source>
        <dbReference type="SAM" id="MobiDB-lite"/>
    </source>
</evidence>
<dbReference type="PANTHER" id="PTHR33175">
    <property type="entry name" value="DNA-BINDING PROTEIN HU"/>
    <property type="match status" value="1"/>
</dbReference>